<dbReference type="FunFam" id="3.40.50.300:FF:000016">
    <property type="entry name" value="Oligopeptide ABC transporter ATP-binding component"/>
    <property type="match status" value="1"/>
</dbReference>
<dbReference type="GO" id="GO:0005524">
    <property type="term" value="F:ATP binding"/>
    <property type="evidence" value="ECO:0007669"/>
    <property type="project" value="UniProtKB-KW"/>
</dbReference>
<dbReference type="NCBIfam" id="TIGR01727">
    <property type="entry name" value="oligo_HPY"/>
    <property type="match status" value="1"/>
</dbReference>
<dbReference type="CDD" id="cd03257">
    <property type="entry name" value="ABC_NikE_OppD_transporters"/>
    <property type="match status" value="1"/>
</dbReference>
<gene>
    <name evidence="7" type="ORF">FEF34_11060</name>
</gene>
<dbReference type="PROSITE" id="PS00211">
    <property type="entry name" value="ABC_TRANSPORTER_1"/>
    <property type="match status" value="1"/>
</dbReference>
<comment type="similarity">
    <text evidence="1">Belongs to the ABC transporter superfamily.</text>
</comment>
<evidence type="ECO:0000313" key="7">
    <source>
        <dbReference type="EMBL" id="TLQ43610.1"/>
    </source>
</evidence>
<evidence type="ECO:0000313" key="8">
    <source>
        <dbReference type="Proteomes" id="UP000305921"/>
    </source>
</evidence>
<evidence type="ECO:0000259" key="6">
    <source>
        <dbReference type="PROSITE" id="PS50893"/>
    </source>
</evidence>
<dbReference type="InterPro" id="IPR017871">
    <property type="entry name" value="ABC_transporter-like_CS"/>
</dbReference>
<dbReference type="SMART" id="SM00382">
    <property type="entry name" value="AAA"/>
    <property type="match status" value="1"/>
</dbReference>
<dbReference type="Gene3D" id="3.40.50.300">
    <property type="entry name" value="P-loop containing nucleotide triphosphate hydrolases"/>
    <property type="match status" value="1"/>
</dbReference>
<protein>
    <submittedName>
        <fullName evidence="7">ATP-binding cassette domain-containing protein</fullName>
    </submittedName>
</protein>
<keyword evidence="8" id="KW-1185">Reference proteome</keyword>
<dbReference type="EMBL" id="VAWE01000001">
    <property type="protein sequence ID" value="TLQ43610.1"/>
    <property type="molecule type" value="Genomic_DNA"/>
</dbReference>
<dbReference type="AlphaFoldDB" id="A0A5R9E161"/>
<evidence type="ECO:0000256" key="4">
    <source>
        <dbReference type="ARBA" id="ARBA00022840"/>
    </source>
</evidence>
<dbReference type="InterPro" id="IPR003439">
    <property type="entry name" value="ABC_transporter-like_ATP-bd"/>
</dbReference>
<keyword evidence="4 7" id="KW-0067">ATP-binding</keyword>
<dbReference type="Proteomes" id="UP000305921">
    <property type="component" value="Unassembled WGS sequence"/>
</dbReference>
<dbReference type="InterPro" id="IPR027417">
    <property type="entry name" value="P-loop_NTPase"/>
</dbReference>
<accession>A0A5R9E161</accession>
<dbReference type="OrthoDB" id="3326974at2"/>
<dbReference type="InterPro" id="IPR003593">
    <property type="entry name" value="AAA+_ATPase"/>
</dbReference>
<proteinExistence type="inferred from homology"/>
<dbReference type="RefSeq" id="WP_138053017.1">
    <property type="nucleotide sequence ID" value="NZ_VAWE01000001.1"/>
</dbReference>
<dbReference type="InterPro" id="IPR013563">
    <property type="entry name" value="Oligopep_ABC_C"/>
</dbReference>
<evidence type="ECO:0000256" key="3">
    <source>
        <dbReference type="ARBA" id="ARBA00022741"/>
    </source>
</evidence>
<dbReference type="Pfam" id="PF08352">
    <property type="entry name" value="oligo_HPY"/>
    <property type="match status" value="1"/>
</dbReference>
<dbReference type="GO" id="GO:0055085">
    <property type="term" value="P:transmembrane transport"/>
    <property type="evidence" value="ECO:0007669"/>
    <property type="project" value="UniProtKB-ARBA"/>
</dbReference>
<feature type="domain" description="ABC transporter" evidence="6">
    <location>
        <begin position="15"/>
        <end position="256"/>
    </location>
</feature>
<evidence type="ECO:0000256" key="1">
    <source>
        <dbReference type="ARBA" id="ARBA00005417"/>
    </source>
</evidence>
<keyword evidence="2" id="KW-0813">Transport</keyword>
<dbReference type="GO" id="GO:0015833">
    <property type="term" value="P:peptide transport"/>
    <property type="evidence" value="ECO:0007669"/>
    <property type="project" value="InterPro"/>
</dbReference>
<organism evidence="7 8">
    <name type="scientific">Streptomyces marianii</name>
    <dbReference type="NCBI Taxonomy" id="1817406"/>
    <lineage>
        <taxon>Bacteria</taxon>
        <taxon>Bacillati</taxon>
        <taxon>Actinomycetota</taxon>
        <taxon>Actinomycetes</taxon>
        <taxon>Kitasatosporales</taxon>
        <taxon>Streptomycetaceae</taxon>
        <taxon>Streptomyces</taxon>
    </lineage>
</organism>
<evidence type="ECO:0000256" key="2">
    <source>
        <dbReference type="ARBA" id="ARBA00022448"/>
    </source>
</evidence>
<keyword evidence="3" id="KW-0547">Nucleotide-binding</keyword>
<feature type="compositionally biased region" description="Low complexity" evidence="5">
    <location>
        <begin position="390"/>
        <end position="422"/>
    </location>
</feature>
<dbReference type="PANTHER" id="PTHR43776">
    <property type="entry name" value="TRANSPORT ATP-BINDING PROTEIN"/>
    <property type="match status" value="1"/>
</dbReference>
<sequence>MSLLELDGVKVHFPVKKGILFDRTVGHVYAVDGISLSVEAGQTYGLVGESGCGKTTLGRAVLRLVDVTDGKVVLDGTDVAKLSEKQLRGFRRRLQMVFQDPLGSLNPRQNIESILSEGMAAHGIGANDKERREKIKEILAKVGLPGNALSRYPHEFSGGQRQRIGIARALVLEPDVIICDEPVSALDVSIQAQVINLLEELQESMGLTYLVIAHDLAVVRHISDVIGVMYLGSLVEEAPSDALYEEPKHPYTRALMSAVPVPDPEVEDRRERILLLGDLPSPANPPAGCRFHTRCPWKQDTLCATERPELKDLGGGHKVACHFAAEIAAGEIARTSGEVVPAVREGVEDVDPEGVATSGSVAEAHDDAADAVHTAEAGEIAVPSPRGENADAVADAAEASGAAEVPEAPAGAADADAAEASDGGPGKLDKDGPVKLDKADEASEGKASEAPAGK</sequence>
<name>A0A5R9E161_9ACTN</name>
<feature type="region of interest" description="Disordered" evidence="5">
    <location>
        <begin position="378"/>
        <end position="454"/>
    </location>
</feature>
<dbReference type="PROSITE" id="PS50893">
    <property type="entry name" value="ABC_TRANSPORTER_2"/>
    <property type="match status" value="1"/>
</dbReference>
<evidence type="ECO:0000256" key="5">
    <source>
        <dbReference type="SAM" id="MobiDB-lite"/>
    </source>
</evidence>
<comment type="caution">
    <text evidence="7">The sequence shown here is derived from an EMBL/GenBank/DDBJ whole genome shotgun (WGS) entry which is preliminary data.</text>
</comment>
<feature type="compositionally biased region" description="Basic and acidic residues" evidence="5">
    <location>
        <begin position="427"/>
        <end position="447"/>
    </location>
</feature>
<dbReference type="Pfam" id="PF00005">
    <property type="entry name" value="ABC_tran"/>
    <property type="match status" value="1"/>
</dbReference>
<dbReference type="InterPro" id="IPR050319">
    <property type="entry name" value="ABC_transp_ATP-bind"/>
</dbReference>
<dbReference type="SUPFAM" id="SSF52540">
    <property type="entry name" value="P-loop containing nucleoside triphosphate hydrolases"/>
    <property type="match status" value="1"/>
</dbReference>
<reference evidence="7 8" key="1">
    <citation type="submission" date="2019-05" db="EMBL/GenBank/DDBJ databases">
        <title>Streptomyces marianii sp. nov., a novel marine actinomycete from southern coast of India.</title>
        <authorList>
            <person name="Iniyan A.M."/>
            <person name="Wink J."/>
            <person name="Ramprasad E."/>
            <person name="Ramana C.V."/>
            <person name="Bunk B."/>
            <person name="Sproer C."/>
            <person name="Joseph F.-J.R.S."/>
            <person name="Vincent S.G.P."/>
        </authorList>
    </citation>
    <scope>NUCLEOTIDE SEQUENCE [LARGE SCALE GENOMIC DNA]</scope>
    <source>
        <strain evidence="7 8">ICN19</strain>
    </source>
</reference>
<dbReference type="GO" id="GO:0016887">
    <property type="term" value="F:ATP hydrolysis activity"/>
    <property type="evidence" value="ECO:0007669"/>
    <property type="project" value="InterPro"/>
</dbReference>